<name>A0ABR6AWF3_9HYPH</name>
<reference evidence="2 3" key="1">
    <citation type="submission" date="2020-07" db="EMBL/GenBank/DDBJ databases">
        <title>Genomic Encyclopedia of Type Strains, Phase IV (KMG-V): Genome sequencing to study the core and pangenomes of soil and plant-associated prokaryotes.</title>
        <authorList>
            <person name="Whitman W."/>
        </authorList>
    </citation>
    <scope>NUCLEOTIDE SEQUENCE [LARGE SCALE GENOMIC DNA]</scope>
    <source>
        <strain evidence="2 3">RH4WT92</strain>
    </source>
</reference>
<evidence type="ECO:0000256" key="1">
    <source>
        <dbReference type="SAM" id="MobiDB-lite"/>
    </source>
</evidence>
<dbReference type="Proteomes" id="UP000578622">
    <property type="component" value="Unassembled WGS sequence"/>
</dbReference>
<sequence length="305" mass="33601">MATIQHVYKRGSVYWWRRRLPLGTGIHAWVRLEISLHTKELERARVVAPEVTLASHRLLPSLRHKMISPEDAKKILIQAAKQHSFHLDAMMAAGSGAGVDAASKRSTEIRTGWALRLFAAQGINATVGPDEEREMRAAGIDDEMIQGVRETMAFLGTNGFGQIGRRQLEAILKDHNIAPAEAHILQAEQLCLRGMSAALLNTERRWSGVRPDDIALLNAALAGEAAASPVSHAAPPRAMSQQTSLAPFATRTVPSFSQPITPREKVPVPPLDWIGPRPRMDWHPSRTPTPANHRASNAHRRFGVE</sequence>
<evidence type="ECO:0000313" key="2">
    <source>
        <dbReference type="EMBL" id="MBA8853809.1"/>
    </source>
</evidence>
<organism evidence="2 3">
    <name type="scientific">Brucella intermedia</name>
    <dbReference type="NCBI Taxonomy" id="94625"/>
    <lineage>
        <taxon>Bacteria</taxon>
        <taxon>Pseudomonadati</taxon>
        <taxon>Pseudomonadota</taxon>
        <taxon>Alphaproteobacteria</taxon>
        <taxon>Hyphomicrobiales</taxon>
        <taxon>Brucellaceae</taxon>
        <taxon>Brucella/Ochrobactrum group</taxon>
        <taxon>Brucella</taxon>
    </lineage>
</organism>
<protein>
    <submittedName>
        <fullName evidence="2">Uncharacterized protein</fullName>
    </submittedName>
</protein>
<dbReference type="EMBL" id="JACGXG010000019">
    <property type="protein sequence ID" value="MBA8853809.1"/>
    <property type="molecule type" value="Genomic_DNA"/>
</dbReference>
<proteinExistence type="predicted"/>
<evidence type="ECO:0000313" key="3">
    <source>
        <dbReference type="Proteomes" id="UP000578622"/>
    </source>
</evidence>
<keyword evidence="3" id="KW-1185">Reference proteome</keyword>
<feature type="region of interest" description="Disordered" evidence="1">
    <location>
        <begin position="282"/>
        <end position="305"/>
    </location>
</feature>
<comment type="caution">
    <text evidence="2">The sequence shown here is derived from an EMBL/GenBank/DDBJ whole genome shotgun (WGS) entry which is preliminary data.</text>
</comment>
<gene>
    <name evidence="2" type="ORF">FHW20_004794</name>
</gene>
<feature type="compositionally biased region" description="Basic residues" evidence="1">
    <location>
        <begin position="296"/>
        <end position="305"/>
    </location>
</feature>
<accession>A0ABR6AWF3</accession>
<dbReference type="RefSeq" id="WP_247882274.1">
    <property type="nucleotide sequence ID" value="NZ_JACGXG010000019.1"/>
</dbReference>